<evidence type="ECO:0008006" key="3">
    <source>
        <dbReference type="Google" id="ProtNLM"/>
    </source>
</evidence>
<sequence length="142" mass="15726">MSRSDLVARPADQEGTDSDDTLRLLLVCCHPSLRRLSQIAVLYEMLERVAPGPIVTLNRAVAVGMADGPERGPAMITELLDDPAMARHHRTHAVWAHLMELTGDTTSARAGYARAAQLTASVPEQRYLNERVRRLDRDRQSG</sequence>
<evidence type="ECO:0000313" key="2">
    <source>
        <dbReference type="Proteomes" id="UP001595767"/>
    </source>
</evidence>
<organism evidence="1 2">
    <name type="scientific">Nocardia rhizosphaerae</name>
    <dbReference type="NCBI Taxonomy" id="1691571"/>
    <lineage>
        <taxon>Bacteria</taxon>
        <taxon>Bacillati</taxon>
        <taxon>Actinomycetota</taxon>
        <taxon>Actinomycetes</taxon>
        <taxon>Mycobacteriales</taxon>
        <taxon>Nocardiaceae</taxon>
        <taxon>Nocardia</taxon>
    </lineage>
</organism>
<accession>A0ABV8L885</accession>
<gene>
    <name evidence="1" type="ORF">ACFOW8_17450</name>
</gene>
<evidence type="ECO:0000313" key="1">
    <source>
        <dbReference type="EMBL" id="MFC4126726.1"/>
    </source>
</evidence>
<dbReference type="PANTHER" id="PTHR47756:SF2">
    <property type="entry name" value="BLL6612 PROTEIN"/>
    <property type="match status" value="1"/>
</dbReference>
<dbReference type="PANTHER" id="PTHR47756">
    <property type="entry name" value="BLL6612 PROTEIN-RELATED"/>
    <property type="match status" value="1"/>
</dbReference>
<protein>
    <recommendedName>
        <fullName evidence="3">RNA polymerase sigma-70 factor (ECF subfamily)</fullName>
    </recommendedName>
</protein>
<reference evidence="2" key="1">
    <citation type="journal article" date="2019" name="Int. J. Syst. Evol. Microbiol.">
        <title>The Global Catalogue of Microorganisms (GCM) 10K type strain sequencing project: providing services to taxonomists for standard genome sequencing and annotation.</title>
        <authorList>
            <consortium name="The Broad Institute Genomics Platform"/>
            <consortium name="The Broad Institute Genome Sequencing Center for Infectious Disease"/>
            <person name="Wu L."/>
            <person name="Ma J."/>
        </authorList>
    </citation>
    <scope>NUCLEOTIDE SEQUENCE [LARGE SCALE GENOMIC DNA]</scope>
    <source>
        <strain evidence="2">CGMCC 4.7204</strain>
    </source>
</reference>
<dbReference type="EMBL" id="JBHSBA010000007">
    <property type="protein sequence ID" value="MFC4126726.1"/>
    <property type="molecule type" value="Genomic_DNA"/>
</dbReference>
<dbReference type="Proteomes" id="UP001595767">
    <property type="component" value="Unassembled WGS sequence"/>
</dbReference>
<keyword evidence="2" id="KW-1185">Reference proteome</keyword>
<dbReference type="RefSeq" id="WP_378551669.1">
    <property type="nucleotide sequence ID" value="NZ_JBHSBA010000007.1"/>
</dbReference>
<proteinExistence type="predicted"/>
<comment type="caution">
    <text evidence="1">The sequence shown here is derived from an EMBL/GenBank/DDBJ whole genome shotgun (WGS) entry which is preliminary data.</text>
</comment>
<name>A0ABV8L885_9NOCA</name>